<evidence type="ECO:0000313" key="2">
    <source>
        <dbReference type="EMBL" id="PPA73826.1"/>
    </source>
</evidence>
<proteinExistence type="predicted"/>
<name>A0A2S5GLN3_9BURK</name>
<organism evidence="2 3">
    <name type="scientific">Achromobacter spanius</name>
    <dbReference type="NCBI Taxonomy" id="217203"/>
    <lineage>
        <taxon>Bacteria</taxon>
        <taxon>Pseudomonadati</taxon>
        <taxon>Pseudomonadota</taxon>
        <taxon>Betaproteobacteria</taxon>
        <taxon>Burkholderiales</taxon>
        <taxon>Alcaligenaceae</taxon>
        <taxon>Achromobacter</taxon>
    </lineage>
</organism>
<evidence type="ECO:0000256" key="1">
    <source>
        <dbReference type="SAM" id="MobiDB-lite"/>
    </source>
</evidence>
<dbReference type="RefSeq" id="WP_104145000.1">
    <property type="nucleotide sequence ID" value="NZ_PREU01000012.1"/>
</dbReference>
<feature type="region of interest" description="Disordered" evidence="1">
    <location>
        <begin position="1"/>
        <end position="23"/>
    </location>
</feature>
<sequence>MRLITDQELSNMSTENKRRRHQELDKKLSVAADRGWACVPRIEASRAKVHAAILMDVELGRDIEPRTEKRRDRIKVKN</sequence>
<dbReference type="Proteomes" id="UP000239990">
    <property type="component" value="Unassembled WGS sequence"/>
</dbReference>
<dbReference type="EMBL" id="PREU01000012">
    <property type="protein sequence ID" value="PPA73826.1"/>
    <property type="molecule type" value="Genomic_DNA"/>
</dbReference>
<reference evidence="2 3" key="1">
    <citation type="submission" date="2018-02" db="EMBL/GenBank/DDBJ databases">
        <title>Draft Genome of Achromobacter spanius stain 6.</title>
        <authorList>
            <person name="Gunasekera T.S."/>
            <person name="Radwan O."/>
            <person name="Ruiz O.N."/>
        </authorList>
    </citation>
    <scope>NUCLEOTIDE SEQUENCE [LARGE SCALE GENOMIC DNA]</scope>
    <source>
        <strain evidence="2 3">6</strain>
    </source>
</reference>
<accession>A0A2S5GLN3</accession>
<gene>
    <name evidence="2" type="ORF">C4E15_22660</name>
</gene>
<protein>
    <submittedName>
        <fullName evidence="2">Toluene tolerance protein</fullName>
    </submittedName>
</protein>
<dbReference type="AlphaFoldDB" id="A0A2S5GLN3"/>
<comment type="caution">
    <text evidence="2">The sequence shown here is derived from an EMBL/GenBank/DDBJ whole genome shotgun (WGS) entry which is preliminary data.</text>
</comment>
<evidence type="ECO:0000313" key="3">
    <source>
        <dbReference type="Proteomes" id="UP000239990"/>
    </source>
</evidence>
<dbReference type="OrthoDB" id="8657356at2"/>